<dbReference type="PANTHER" id="PTHR44229">
    <property type="entry name" value="15-HYDROXYPROSTAGLANDIN DEHYDROGENASE [NAD(+)]"/>
    <property type="match status" value="1"/>
</dbReference>
<comment type="caution">
    <text evidence="3">The sequence shown here is derived from an EMBL/GenBank/DDBJ whole genome shotgun (WGS) entry which is preliminary data.</text>
</comment>
<dbReference type="EMBL" id="JAVRRD010000011">
    <property type="protein sequence ID" value="KAK5053892.1"/>
    <property type="molecule type" value="Genomic_DNA"/>
</dbReference>
<dbReference type="Gene3D" id="3.40.50.720">
    <property type="entry name" value="NAD(P)-binding Rossmann-like Domain"/>
    <property type="match status" value="1"/>
</dbReference>
<keyword evidence="2" id="KW-0560">Oxidoreductase</keyword>
<proteinExistence type="inferred from homology"/>
<keyword evidence="4" id="KW-1185">Reference proteome</keyword>
<evidence type="ECO:0000256" key="2">
    <source>
        <dbReference type="ARBA" id="ARBA00023002"/>
    </source>
</evidence>
<gene>
    <name evidence="3" type="ORF">LTR84_001854</name>
</gene>
<evidence type="ECO:0000313" key="4">
    <source>
        <dbReference type="Proteomes" id="UP001358417"/>
    </source>
</evidence>
<accession>A0AAV9NF89</accession>
<dbReference type="GeneID" id="89970070"/>
<dbReference type="PANTHER" id="PTHR44229:SF4">
    <property type="entry name" value="15-HYDROXYPROSTAGLANDIN DEHYDROGENASE [NAD(+)]"/>
    <property type="match status" value="1"/>
</dbReference>
<dbReference type="Pfam" id="PF00106">
    <property type="entry name" value="adh_short"/>
    <property type="match status" value="1"/>
</dbReference>
<dbReference type="InterPro" id="IPR002347">
    <property type="entry name" value="SDR_fam"/>
</dbReference>
<name>A0AAV9NF89_9EURO</name>
<comment type="similarity">
    <text evidence="1">Belongs to the short-chain dehydrogenases/reductases (SDR) family.</text>
</comment>
<dbReference type="GO" id="GO:0005737">
    <property type="term" value="C:cytoplasm"/>
    <property type="evidence" value="ECO:0007669"/>
    <property type="project" value="TreeGrafter"/>
</dbReference>
<dbReference type="SUPFAM" id="SSF51735">
    <property type="entry name" value="NAD(P)-binding Rossmann-fold domains"/>
    <property type="match status" value="1"/>
</dbReference>
<dbReference type="AlphaFoldDB" id="A0AAV9NF89"/>
<sequence>MKSPLPSDLKSKTVVVTGGANGIGAAIVDSYARLGANIVIADLPSASSSANKIINSVTGGGRMIFVPADITNWFSMVDLFKTTKSNFGRVDIVVANAGIMETKPFFDFDVDISTGDLKEEPGLARVIDVNLKGTMNSKRIIVCIVAPDLVRNMHDSYDAQDRRELLI</sequence>
<dbReference type="Proteomes" id="UP001358417">
    <property type="component" value="Unassembled WGS sequence"/>
</dbReference>
<evidence type="ECO:0000313" key="3">
    <source>
        <dbReference type="EMBL" id="KAK5053892.1"/>
    </source>
</evidence>
<reference evidence="3 4" key="1">
    <citation type="submission" date="2023-08" db="EMBL/GenBank/DDBJ databases">
        <title>Black Yeasts Isolated from many extreme environments.</title>
        <authorList>
            <person name="Coleine C."/>
            <person name="Stajich J.E."/>
            <person name="Selbmann L."/>
        </authorList>
    </citation>
    <scope>NUCLEOTIDE SEQUENCE [LARGE SCALE GENOMIC DNA]</scope>
    <source>
        <strain evidence="3 4">CCFEE 5792</strain>
    </source>
</reference>
<evidence type="ECO:0000256" key="1">
    <source>
        <dbReference type="ARBA" id="ARBA00006484"/>
    </source>
</evidence>
<protein>
    <submittedName>
        <fullName evidence="3">Uncharacterized protein</fullName>
    </submittedName>
</protein>
<dbReference type="InterPro" id="IPR036291">
    <property type="entry name" value="NAD(P)-bd_dom_sf"/>
</dbReference>
<dbReference type="GO" id="GO:0016616">
    <property type="term" value="F:oxidoreductase activity, acting on the CH-OH group of donors, NAD or NADP as acceptor"/>
    <property type="evidence" value="ECO:0007669"/>
    <property type="project" value="TreeGrafter"/>
</dbReference>
<dbReference type="PRINTS" id="PR00081">
    <property type="entry name" value="GDHRDH"/>
</dbReference>
<dbReference type="RefSeq" id="XP_064707017.1">
    <property type="nucleotide sequence ID" value="XM_064845472.1"/>
</dbReference>
<organism evidence="3 4">
    <name type="scientific">Exophiala bonariae</name>
    <dbReference type="NCBI Taxonomy" id="1690606"/>
    <lineage>
        <taxon>Eukaryota</taxon>
        <taxon>Fungi</taxon>
        <taxon>Dikarya</taxon>
        <taxon>Ascomycota</taxon>
        <taxon>Pezizomycotina</taxon>
        <taxon>Eurotiomycetes</taxon>
        <taxon>Chaetothyriomycetidae</taxon>
        <taxon>Chaetothyriales</taxon>
        <taxon>Herpotrichiellaceae</taxon>
        <taxon>Exophiala</taxon>
    </lineage>
</organism>